<feature type="transmembrane region" description="Helical" evidence="1">
    <location>
        <begin position="28"/>
        <end position="51"/>
    </location>
</feature>
<dbReference type="EMBL" id="CP001634">
    <property type="protein sequence ID" value="ACR80207.1"/>
    <property type="molecule type" value="Genomic_DNA"/>
</dbReference>
<feature type="transmembrane region" description="Helical" evidence="1">
    <location>
        <begin position="71"/>
        <end position="94"/>
    </location>
</feature>
<organism evidence="2 3">
    <name type="scientific">Kosmotoga olearia (strain ATCC BAA-1733 / DSM 21960 / TBF 19.5.1)</name>
    <dbReference type="NCBI Taxonomy" id="521045"/>
    <lineage>
        <taxon>Bacteria</taxon>
        <taxon>Thermotogati</taxon>
        <taxon>Thermotogota</taxon>
        <taxon>Thermotogae</taxon>
        <taxon>Kosmotogales</taxon>
        <taxon>Kosmotogaceae</taxon>
        <taxon>Kosmotoga</taxon>
    </lineage>
</organism>
<feature type="transmembrane region" description="Helical" evidence="1">
    <location>
        <begin position="325"/>
        <end position="349"/>
    </location>
</feature>
<feature type="transmembrane region" description="Helical" evidence="1">
    <location>
        <begin position="441"/>
        <end position="462"/>
    </location>
</feature>
<gene>
    <name evidence="2" type="ordered locus">Kole_1517</name>
</gene>
<dbReference type="KEGG" id="kol:Kole_1517"/>
<reference evidence="2 3" key="2">
    <citation type="journal article" date="2011" name="J. Bacteriol.">
        <title>Genome Sequence of Kosmotoga olearia Strain TBF 19.5.1, a Thermophilic Bacterium with a Wide Growth Temperature Range, Isolated from the Troll B Oil Platform in the North Sea.</title>
        <authorList>
            <person name="Swithers K.S."/>
            <person name="Dipippo J.L."/>
            <person name="Bruce D.C."/>
            <person name="Detter C."/>
            <person name="Tapia R."/>
            <person name="Han S."/>
            <person name="Goodwin L.A."/>
            <person name="Han J."/>
            <person name="Woyke T."/>
            <person name="Pitluck S."/>
            <person name="Pennacchio L."/>
            <person name="Nolan M."/>
            <person name="Mikhailova N."/>
            <person name="Land M.L."/>
            <person name="Nesbo C.L."/>
            <person name="Gogarten J.P."/>
            <person name="Noll K.M."/>
        </authorList>
    </citation>
    <scope>NUCLEOTIDE SEQUENCE [LARGE SCALE GENOMIC DNA]</scope>
    <source>
        <strain evidence="3">ATCC BAA-1733 / DSM 21960 / TBF 19.5.1</strain>
    </source>
</reference>
<keyword evidence="1" id="KW-1133">Transmembrane helix</keyword>
<proteinExistence type="predicted"/>
<keyword evidence="1" id="KW-0472">Membrane</keyword>
<protein>
    <recommendedName>
        <fullName evidence="4">ABC-2 type transport system permease protein</fullName>
    </recommendedName>
</protein>
<evidence type="ECO:0000256" key="1">
    <source>
        <dbReference type="SAM" id="Phobius"/>
    </source>
</evidence>
<feature type="transmembrane region" description="Helical" evidence="1">
    <location>
        <begin position="301"/>
        <end position="319"/>
    </location>
</feature>
<dbReference type="RefSeq" id="WP_015868852.1">
    <property type="nucleotide sequence ID" value="NC_012785.1"/>
</dbReference>
<feature type="transmembrane region" description="Helical" evidence="1">
    <location>
        <begin position="241"/>
        <end position="258"/>
    </location>
</feature>
<reference evidence="2 3" key="1">
    <citation type="submission" date="2009-06" db="EMBL/GenBank/DDBJ databases">
        <title>Complete sequence of Thermotogales bacterium TBF 19.5.1.</title>
        <authorList>
            <consortium name="US DOE Joint Genome Institute"/>
            <person name="Lucas S."/>
            <person name="Copeland A."/>
            <person name="Lapidus A."/>
            <person name="Glavina del Rio T."/>
            <person name="Tice H."/>
            <person name="Bruce D."/>
            <person name="Goodwin L."/>
            <person name="Pitluck S."/>
            <person name="Chertkov O."/>
            <person name="Brettin T."/>
            <person name="Detter J.C."/>
            <person name="Han C."/>
            <person name="Schmutz J."/>
            <person name="Larimer F."/>
            <person name="Land M."/>
            <person name="Hauser L."/>
            <person name="Kyrpides N."/>
            <person name="Ovchinnikova G."/>
            <person name="Noll K."/>
        </authorList>
    </citation>
    <scope>NUCLEOTIDE SEQUENCE [LARGE SCALE GENOMIC DNA]</scope>
    <source>
        <strain evidence="3">ATCC BAA-1733 / DSM 21960 / TBF 19.5.1</strain>
    </source>
</reference>
<sequence>MNDLLLLLKYRFRNTGFSKNRGKRSGKLWGIWFNFIILIMAFGVPLFPVALTTFEKLSAFSVASGFNMADVYFSVLSLVMLTMAAMNFIPYLLYSFYDWEELHFLMGLPIRRSTIFFYKCTEAFIGTFMSFAIYLPIAAAYGYSRRTAGLVLAIPAAFLGFAFVLGISLFISALLTSRISRAMAKRMNGIVILLNAGVFLLLLNLLSGEALNGETLYKMINLGLNRFLPSTWLMKATKGGLLEWVFLFLFTLWLFRIATRISSANFYEPSHSKVNSQRAAKARKIGLLKKEWLIMMRSEHAAFFLLYPVAFSAIMLVTTKNFLSATLFMVMIAAFYSSQMVIISLSSEFQAWPLPFILPVNFKKVVRSKIFIVSGMFSVLYSIIVIFSIFYIQLSILLLFTIVAAMTTFYISSALGATLYMTSGAYRSGAHKRRLGFSATLLLEILTFVTGAGNIIVLALYMQSRTDAMMKETLLRFLKSELLLNTLGVSIPLVVSVIGIIWVTRCINKELDKLKEGK</sequence>
<dbReference type="STRING" id="521045.Kole_1517"/>
<keyword evidence="3" id="KW-1185">Reference proteome</keyword>
<dbReference type="HOGENOM" id="CLU_508812_0_0_0"/>
<keyword evidence="1" id="KW-0812">Transmembrane</keyword>
<feature type="transmembrane region" description="Helical" evidence="1">
    <location>
        <begin position="370"/>
        <end position="392"/>
    </location>
</feature>
<dbReference type="OrthoDB" id="43719at2"/>
<accession>C5CEG7</accession>
<feature type="transmembrane region" description="Helical" evidence="1">
    <location>
        <begin position="482"/>
        <end position="503"/>
    </location>
</feature>
<feature type="transmembrane region" description="Helical" evidence="1">
    <location>
        <begin position="149"/>
        <end position="175"/>
    </location>
</feature>
<dbReference type="Proteomes" id="UP000002382">
    <property type="component" value="Chromosome"/>
</dbReference>
<evidence type="ECO:0000313" key="2">
    <source>
        <dbReference type="EMBL" id="ACR80207.1"/>
    </source>
</evidence>
<feature type="transmembrane region" description="Helical" evidence="1">
    <location>
        <begin position="398"/>
        <end position="420"/>
    </location>
</feature>
<name>C5CEG7_KOSOT</name>
<dbReference type="eggNOG" id="ENOG5032VBC">
    <property type="taxonomic scope" value="Bacteria"/>
</dbReference>
<dbReference type="AlphaFoldDB" id="C5CEG7"/>
<feature type="transmembrane region" description="Helical" evidence="1">
    <location>
        <begin position="187"/>
        <end position="206"/>
    </location>
</feature>
<evidence type="ECO:0008006" key="4">
    <source>
        <dbReference type="Google" id="ProtNLM"/>
    </source>
</evidence>
<evidence type="ECO:0000313" key="3">
    <source>
        <dbReference type="Proteomes" id="UP000002382"/>
    </source>
</evidence>
<feature type="transmembrane region" description="Helical" evidence="1">
    <location>
        <begin position="115"/>
        <end position="137"/>
    </location>
</feature>